<sequence length="440" mass="50090">MVSMEEPARNFQDFIRFQQLVDWPIMLEEKFNLTEQLSGYHSANEIAECLQKEAPFHKGIITELEQRVEELSCLLETHASKMLYSETPTEKTDVQPSDISPQILGLLKKARQKLRRKSAGVSPRIMNIKDCKYPGFTQNKYNDLPGQLDVLLLMDYISEAQNFNSGFLKVWKPFFLTDSSVAVLKDTFWWFYVHAFKPNPEDENKLFDRISENFVVLLMTVQPEVKDKLFKVYADCLAQAVYSAFHGAFPESHGHFDEDFKTELTDLISHWISGVKPVLYSWKKWNLNGLSEVLNGAGEVGKEPKILSVTSGTQCQMAFNLEELIKNKRKISVVQTVPFAAKRESGATTDVKTGVFARKWRESHSIGPNPESEHVPFMPGGQSPLVARYLQLHGIPHTVGGQHVKRTEIRKLPYPSKSSTILLKNVYATQTTNTKKSKNT</sequence>
<dbReference type="eggNOG" id="ENOG502RXR1">
    <property type="taxonomic scope" value="Eukaryota"/>
</dbReference>
<organism evidence="2 3">
    <name type="scientific">Lepisosteus oculatus</name>
    <name type="common">Spotted gar</name>
    <dbReference type="NCBI Taxonomy" id="7918"/>
    <lineage>
        <taxon>Eukaryota</taxon>
        <taxon>Metazoa</taxon>
        <taxon>Chordata</taxon>
        <taxon>Craniata</taxon>
        <taxon>Vertebrata</taxon>
        <taxon>Euteleostomi</taxon>
        <taxon>Actinopterygii</taxon>
        <taxon>Neopterygii</taxon>
        <taxon>Holostei</taxon>
        <taxon>Semionotiformes</taxon>
        <taxon>Lepisosteidae</taxon>
        <taxon>Lepisosteus</taxon>
    </lineage>
</organism>
<dbReference type="GeneTree" id="ENSGT00940000169841"/>
<keyword evidence="3" id="KW-1185">Reference proteome</keyword>
<dbReference type="Bgee" id="ENSLOCG00000013154">
    <property type="expression patterns" value="Expressed in testis and 6 other cell types or tissues"/>
</dbReference>
<dbReference type="EMBL" id="AHAT01026091">
    <property type="status" value="NOT_ANNOTATED_CDS"/>
    <property type="molecule type" value="Genomic_DNA"/>
</dbReference>
<proteinExistence type="inferred from homology"/>
<comment type="similarity">
    <text evidence="1">Belongs to the FAM227 family.</text>
</comment>
<dbReference type="PANTHER" id="PTHR33560">
    <property type="entry name" value="PROTEIN FAM227B"/>
    <property type="match status" value="1"/>
</dbReference>
<evidence type="ECO:0008006" key="4">
    <source>
        <dbReference type="Google" id="ProtNLM"/>
    </source>
</evidence>
<name>W5N6E7_LEPOC</name>
<dbReference type="Pfam" id="PF14922">
    <property type="entry name" value="FWWh"/>
    <property type="match status" value="1"/>
</dbReference>
<dbReference type="PANTHER" id="PTHR33560:SF2">
    <property type="entry name" value="PROTEIN FAM227B"/>
    <property type="match status" value="1"/>
</dbReference>
<dbReference type="STRING" id="7918.ENSLOCP00000016206"/>
<accession>W5N6E7</accession>
<protein>
    <recommendedName>
        <fullName evidence="4">Protein FAM227B</fullName>
    </recommendedName>
</protein>
<dbReference type="OMA" id="NNPRAYT"/>
<dbReference type="Proteomes" id="UP000018468">
    <property type="component" value="Linkage group LG3"/>
</dbReference>
<dbReference type="HOGENOM" id="CLU_028274_0_0_1"/>
<evidence type="ECO:0000256" key="1">
    <source>
        <dbReference type="ARBA" id="ARBA00008666"/>
    </source>
</evidence>
<dbReference type="InterPro" id="IPR029417">
    <property type="entry name" value="FAM227"/>
</dbReference>
<reference evidence="2" key="2">
    <citation type="submission" date="2025-08" db="UniProtKB">
        <authorList>
            <consortium name="Ensembl"/>
        </authorList>
    </citation>
    <scope>IDENTIFICATION</scope>
</reference>
<dbReference type="InParanoid" id="W5N6E7"/>
<reference evidence="3" key="1">
    <citation type="submission" date="2011-12" db="EMBL/GenBank/DDBJ databases">
        <title>The Draft Genome of Lepisosteus oculatus.</title>
        <authorList>
            <consortium name="The Broad Institute Genome Assembly &amp; Analysis Group"/>
            <consortium name="Computational R&amp;D Group"/>
            <consortium name="and Sequencing Platform"/>
            <person name="Di Palma F."/>
            <person name="Alfoldi J."/>
            <person name="Johnson J."/>
            <person name="Berlin A."/>
            <person name="Gnerre S."/>
            <person name="Jaffe D."/>
            <person name="MacCallum I."/>
            <person name="Young S."/>
            <person name="Walker B.J."/>
            <person name="Lander E.S."/>
            <person name="Lindblad-Toh K."/>
        </authorList>
    </citation>
    <scope>NUCLEOTIDE SEQUENCE [LARGE SCALE GENOMIC DNA]</scope>
</reference>
<evidence type="ECO:0000313" key="2">
    <source>
        <dbReference type="Ensembl" id="ENSLOCP00000016206.1"/>
    </source>
</evidence>
<dbReference type="AlphaFoldDB" id="W5N6E7"/>
<reference evidence="2" key="3">
    <citation type="submission" date="2025-09" db="UniProtKB">
        <authorList>
            <consortium name="Ensembl"/>
        </authorList>
    </citation>
    <scope>IDENTIFICATION</scope>
</reference>
<evidence type="ECO:0000313" key="3">
    <source>
        <dbReference type="Proteomes" id="UP000018468"/>
    </source>
</evidence>
<dbReference type="Ensembl" id="ENSLOCT00000016236.1">
    <property type="protein sequence ID" value="ENSLOCP00000016206.1"/>
    <property type="gene ID" value="ENSLOCG00000013154.1"/>
</dbReference>